<dbReference type="EMBL" id="GAMC01003250">
    <property type="protein sequence ID" value="JAC03306.1"/>
    <property type="molecule type" value="mRNA"/>
</dbReference>
<dbReference type="PANTHER" id="PTHR35075">
    <property type="entry name" value="A-KINASE ANCHOR PROTEIN 14"/>
    <property type="match status" value="1"/>
</dbReference>
<protein>
    <submittedName>
        <fullName evidence="2">Uncharacterized protein</fullName>
    </submittedName>
</protein>
<reference evidence="2" key="2">
    <citation type="journal article" date="2014" name="BMC Genomics">
        <title>A genomic perspective to assessing quality of mass-reared SIT flies used in Mediterranean fruit fly (Ceratitis capitata) eradication in California.</title>
        <authorList>
            <person name="Calla B."/>
            <person name="Hall B."/>
            <person name="Hou S."/>
            <person name="Geib S.M."/>
        </authorList>
    </citation>
    <scope>NUCLEOTIDE SEQUENCE</scope>
</reference>
<dbReference type="GO" id="GO:0034237">
    <property type="term" value="F:protein kinase A regulatory subunit binding"/>
    <property type="evidence" value="ECO:0007669"/>
    <property type="project" value="TreeGrafter"/>
</dbReference>
<dbReference type="PANTHER" id="PTHR35075:SF1">
    <property type="entry name" value="A-KINASE ANCHOR PROTEIN 14"/>
    <property type="match status" value="1"/>
</dbReference>
<sequence>MSFTVRYRESCEGKLSKSSRNKIELYTLDEIVQTMQIVVHTTIHTAAQWVLNDVRGEFFYPDPKITPTTSSLYPDFLNFDAMYKEKYINWINIQDFSVNEIFSQVRDYIHLWNLSECTKFSLATNDRANVIPNKGAKYFIDATFSKPTPACPNPLAVAKVFFTAIVPSHLPKHYPIMVTYRFEGFRTQYHVHGRHEVRSKDFQRFFIDSILQRKLVFYSRIFECRHPDIKLKRESVYEGQAESEELPKSDENGAADDENFDVENMRDKDMDFMSLIGAILKK</sequence>
<accession>W8BPX1</accession>
<dbReference type="GO" id="GO:0005952">
    <property type="term" value="C:cAMP-dependent protein kinase complex"/>
    <property type="evidence" value="ECO:0007669"/>
    <property type="project" value="TreeGrafter"/>
</dbReference>
<organism evidence="2">
    <name type="scientific">Ceratitis capitata</name>
    <name type="common">Mediterranean fruit fly</name>
    <name type="synonym">Tephritis capitata</name>
    <dbReference type="NCBI Taxonomy" id="7213"/>
    <lineage>
        <taxon>Eukaryota</taxon>
        <taxon>Metazoa</taxon>
        <taxon>Ecdysozoa</taxon>
        <taxon>Arthropoda</taxon>
        <taxon>Hexapoda</taxon>
        <taxon>Insecta</taxon>
        <taxon>Pterygota</taxon>
        <taxon>Neoptera</taxon>
        <taxon>Endopterygota</taxon>
        <taxon>Diptera</taxon>
        <taxon>Brachycera</taxon>
        <taxon>Muscomorpha</taxon>
        <taxon>Tephritoidea</taxon>
        <taxon>Tephritidae</taxon>
        <taxon>Ceratitis</taxon>
        <taxon>Ceratitis</taxon>
    </lineage>
</organism>
<evidence type="ECO:0000256" key="1">
    <source>
        <dbReference type="SAM" id="MobiDB-lite"/>
    </source>
</evidence>
<dbReference type="InterPro" id="IPR025663">
    <property type="entry name" value="AKAP_28"/>
</dbReference>
<dbReference type="AlphaFoldDB" id="W8BPX1"/>
<feature type="region of interest" description="Disordered" evidence="1">
    <location>
        <begin position="240"/>
        <end position="260"/>
    </location>
</feature>
<reference evidence="2" key="1">
    <citation type="submission" date="2013-07" db="EMBL/GenBank/DDBJ databases">
        <authorList>
            <person name="Geib S."/>
        </authorList>
    </citation>
    <scope>NUCLEOTIDE SEQUENCE</scope>
</reference>
<evidence type="ECO:0000313" key="2">
    <source>
        <dbReference type="EMBL" id="JAC03306.1"/>
    </source>
</evidence>
<dbReference type="Pfam" id="PF14469">
    <property type="entry name" value="AKAP28"/>
    <property type="match status" value="1"/>
</dbReference>
<proteinExistence type="evidence at transcript level"/>
<dbReference type="OrthoDB" id="2148342at2759"/>
<dbReference type="InterPro" id="IPR053084">
    <property type="entry name" value="AKAP"/>
</dbReference>
<name>W8BPX1_CERCA</name>